<evidence type="ECO:0000313" key="2">
    <source>
        <dbReference type="Proteomes" id="UP000492820"/>
    </source>
</evidence>
<accession>A0A068WZM9</accession>
<dbReference type="WBParaSite" id="EgrG_002047200">
    <property type="protein sequence ID" value="EgrG_002047200"/>
    <property type="gene ID" value="EgrG_002047200"/>
</dbReference>
<evidence type="ECO:0000313" key="3">
    <source>
        <dbReference type="WBParaSite" id="EgrG_002047200"/>
    </source>
</evidence>
<dbReference type="EMBL" id="LK028596">
    <property type="protein sequence ID" value="CDS23956.1"/>
    <property type="molecule type" value="Genomic_DNA"/>
</dbReference>
<organism evidence="1">
    <name type="scientific">Echinococcus granulosus</name>
    <name type="common">Hydatid tapeworm</name>
    <dbReference type="NCBI Taxonomy" id="6210"/>
    <lineage>
        <taxon>Eukaryota</taxon>
        <taxon>Metazoa</taxon>
        <taxon>Spiralia</taxon>
        <taxon>Lophotrochozoa</taxon>
        <taxon>Platyhelminthes</taxon>
        <taxon>Cestoda</taxon>
        <taxon>Eucestoda</taxon>
        <taxon>Cyclophyllidea</taxon>
        <taxon>Taeniidae</taxon>
        <taxon>Echinococcus</taxon>
        <taxon>Echinococcus granulosus group</taxon>
    </lineage>
</organism>
<evidence type="ECO:0000313" key="1">
    <source>
        <dbReference type="EMBL" id="CDS23956.1"/>
    </source>
</evidence>
<reference evidence="1" key="2">
    <citation type="submission" date="2014-06" db="EMBL/GenBank/DDBJ databases">
        <authorList>
            <person name="Aslett M."/>
        </authorList>
    </citation>
    <scope>NUCLEOTIDE SEQUENCE</scope>
</reference>
<proteinExistence type="predicted"/>
<reference evidence="3" key="3">
    <citation type="submission" date="2020-10" db="UniProtKB">
        <authorList>
            <consortium name="WormBaseParasite"/>
        </authorList>
    </citation>
    <scope>IDENTIFICATION</scope>
</reference>
<protein>
    <submittedName>
        <fullName evidence="3">Ferritin</fullName>
    </submittedName>
</protein>
<dbReference type="AlphaFoldDB" id="A0A068WZM9"/>
<gene>
    <name evidence="1" type="ORF">EgrG_002047200</name>
</gene>
<sequence>MHNNLALSSVLAGEMEHCRLAQEYNAYLGPNRKEEYVGFHPHLLAPPMKCSLGLHEPHQR</sequence>
<dbReference type="Proteomes" id="UP000492820">
    <property type="component" value="Unassembled WGS sequence"/>
</dbReference>
<name>A0A068WZM9_ECHGR</name>
<reference evidence="1 2" key="1">
    <citation type="journal article" date="2013" name="Nature">
        <title>The genomes of four tapeworm species reveal adaptations to parasitism.</title>
        <authorList>
            <person name="Tsai I.J."/>
            <person name="Zarowiecki M."/>
            <person name="Holroyd N."/>
            <person name="Garciarrubio A."/>
            <person name="Sanchez-Flores A."/>
            <person name="Brooks K.L."/>
            <person name="Tracey A."/>
            <person name="Bobes R.J."/>
            <person name="Fragoso G."/>
            <person name="Sciutto E."/>
            <person name="Aslett M."/>
            <person name="Beasley H."/>
            <person name="Bennett H.M."/>
            <person name="Cai J."/>
            <person name="Camicia F."/>
            <person name="Clark R."/>
            <person name="Cucher M."/>
            <person name="De Silva N."/>
            <person name="Day T.A."/>
            <person name="Deplazes P."/>
            <person name="Estrada K."/>
            <person name="Fernandez C."/>
            <person name="Holland P.W."/>
            <person name="Hou J."/>
            <person name="Hu S."/>
            <person name="Huckvale T."/>
            <person name="Hung S.S."/>
            <person name="Kamenetzky L."/>
            <person name="Keane J.A."/>
            <person name="Kiss F."/>
            <person name="Koziol U."/>
            <person name="Lambert O."/>
            <person name="Liu K."/>
            <person name="Luo X."/>
            <person name="Luo Y."/>
            <person name="Macchiaroli N."/>
            <person name="Nichol S."/>
            <person name="Paps J."/>
            <person name="Parkinson J."/>
            <person name="Pouchkina-Stantcheva N."/>
            <person name="Riddiford N."/>
            <person name="Rosenzvit M."/>
            <person name="Salinas G."/>
            <person name="Wasmuth J.D."/>
            <person name="Zamanian M."/>
            <person name="Zheng Y."/>
            <person name="Cai X."/>
            <person name="Soberon X."/>
            <person name="Olson P.D."/>
            <person name="Laclette J.P."/>
            <person name="Brehm K."/>
            <person name="Berriman M."/>
            <person name="Garciarrubio A."/>
            <person name="Bobes R.J."/>
            <person name="Fragoso G."/>
            <person name="Sanchez-Flores A."/>
            <person name="Estrada K."/>
            <person name="Cevallos M.A."/>
            <person name="Morett E."/>
            <person name="Gonzalez V."/>
            <person name="Portillo T."/>
            <person name="Ochoa-Leyva A."/>
            <person name="Jose M.V."/>
            <person name="Sciutto E."/>
            <person name="Landa A."/>
            <person name="Jimenez L."/>
            <person name="Valdes V."/>
            <person name="Carrero J.C."/>
            <person name="Larralde C."/>
            <person name="Morales-Montor J."/>
            <person name="Limon-Lason J."/>
            <person name="Soberon X."/>
            <person name="Laclette J.P."/>
        </authorList>
    </citation>
    <scope>NUCLEOTIDE SEQUENCE [LARGE SCALE GENOMIC DNA]</scope>
</reference>